<dbReference type="Proteomes" id="UP000004567">
    <property type="component" value="Unassembled WGS sequence"/>
</dbReference>
<dbReference type="STRING" id="1144300.PS3_20649"/>
<protein>
    <submittedName>
        <fullName evidence="1">Uncharacterized protein</fullName>
    </submittedName>
</protein>
<dbReference type="AlphaFoldDB" id="H4GIF4"/>
<reference evidence="1 2" key="1">
    <citation type="journal article" date="2013" name="Genome Announc.">
        <title>Genome Sequence of Lactobacillus gastricus PS3, a Strain Isolated from Human Milk.</title>
        <authorList>
            <person name="Martin V."/>
            <person name="Cardenas N."/>
            <person name="Jimenez E."/>
            <person name="Maldonado A."/>
            <person name="Rodriguez J.M."/>
            <person name="Fernandez L."/>
        </authorList>
    </citation>
    <scope>NUCLEOTIDE SEQUENCE [LARGE SCALE GENOMIC DNA]</scope>
    <source>
        <strain evidence="1 2">PS3</strain>
    </source>
</reference>
<evidence type="ECO:0000313" key="1">
    <source>
        <dbReference type="EMBL" id="EHS87375.1"/>
    </source>
</evidence>
<comment type="caution">
    <text evidence="1">The sequence shown here is derived from an EMBL/GenBank/DDBJ whole genome shotgun (WGS) entry which is preliminary data.</text>
</comment>
<dbReference type="RefSeq" id="WP_007121838.1">
    <property type="nucleotide sequence ID" value="NZ_AICN01000014.1"/>
</dbReference>
<sequence>MSIEIPTNMEEVAMKVAQQQVRGNNITVDQVIQTAIQETMQALLDNAFDGHYDEVKWQDQSLVVIDFMGELVGQATSETSLVDEFKSNADQLTDRLAQATEQIVGGR</sequence>
<accession>H4GIF4</accession>
<organism evidence="1 2">
    <name type="scientific">Limosilactobacillus gastricus PS3</name>
    <dbReference type="NCBI Taxonomy" id="1144300"/>
    <lineage>
        <taxon>Bacteria</taxon>
        <taxon>Bacillati</taxon>
        <taxon>Bacillota</taxon>
        <taxon>Bacilli</taxon>
        <taxon>Lactobacillales</taxon>
        <taxon>Lactobacillaceae</taxon>
        <taxon>Limosilactobacillus</taxon>
    </lineage>
</organism>
<dbReference type="EMBL" id="AICN01000014">
    <property type="protein sequence ID" value="EHS87375.1"/>
    <property type="molecule type" value="Genomic_DNA"/>
</dbReference>
<name>H4GIF4_9LACO</name>
<evidence type="ECO:0000313" key="2">
    <source>
        <dbReference type="Proteomes" id="UP000004567"/>
    </source>
</evidence>
<proteinExistence type="predicted"/>
<dbReference type="OrthoDB" id="2248271at2"/>
<dbReference type="PATRIC" id="fig|1144300.3.peg.351"/>
<gene>
    <name evidence="1" type="ORF">PS3_20649</name>
</gene>